<feature type="compositionally biased region" description="Basic and acidic residues" evidence="1">
    <location>
        <begin position="93"/>
        <end position="103"/>
    </location>
</feature>
<feature type="compositionally biased region" description="Acidic residues" evidence="1">
    <location>
        <begin position="70"/>
        <end position="92"/>
    </location>
</feature>
<dbReference type="Gene3D" id="3.30.1490.480">
    <property type="entry name" value="Endolytic murein transglycosylase"/>
    <property type="match status" value="1"/>
</dbReference>
<sequence length="196" mass="21977">MKQTIRAFAVGLCTAAIIMLVVSYFSDGSSQNLSDMPIEEVLKHVKEQGYHVLSEEDYISLSMNHKVEKEETENSSESEEANENENENENEKEEAGEKEKSDESASDSDESSSEESSNNEPEEEQEEAVKSYTLTIESGMPSSTISNQLEENGIIDNARDFSNYLEDKGYAKRVQLGEFTLTSDMSHYEIAEALTR</sequence>
<feature type="region of interest" description="Disordered" evidence="1">
    <location>
        <begin position="66"/>
        <end position="130"/>
    </location>
</feature>
<comment type="caution">
    <text evidence="3">The sequence shown here is derived from an EMBL/GenBank/DDBJ whole genome shotgun (WGS) entry which is preliminary data.</text>
</comment>
<keyword evidence="2" id="KW-0472">Membrane</keyword>
<proteinExistence type="predicted"/>
<protein>
    <submittedName>
        <fullName evidence="3">Endolytic transglycosylase MltG</fullName>
    </submittedName>
</protein>
<evidence type="ECO:0000313" key="3">
    <source>
        <dbReference type="EMBL" id="MBS3679572.1"/>
    </source>
</evidence>
<keyword evidence="2" id="KW-0812">Transmembrane</keyword>
<gene>
    <name evidence="3" type="ORF">KGF86_05040</name>
</gene>
<feature type="compositionally biased region" description="Acidic residues" evidence="1">
    <location>
        <begin position="104"/>
        <end position="113"/>
    </location>
</feature>
<dbReference type="Proteomes" id="UP000681870">
    <property type="component" value="Unassembled WGS sequence"/>
</dbReference>
<dbReference type="RefSeq" id="WP_211741291.1">
    <property type="nucleotide sequence ID" value="NZ_JAGXBY010000002.1"/>
</dbReference>
<evidence type="ECO:0000256" key="2">
    <source>
        <dbReference type="SAM" id="Phobius"/>
    </source>
</evidence>
<organism evidence="3 4">
    <name type="scientific">Ornithinibacillus massiliensis</name>
    <dbReference type="NCBI Taxonomy" id="1944633"/>
    <lineage>
        <taxon>Bacteria</taxon>
        <taxon>Bacillati</taxon>
        <taxon>Bacillota</taxon>
        <taxon>Bacilli</taxon>
        <taxon>Bacillales</taxon>
        <taxon>Bacillaceae</taxon>
        <taxon>Ornithinibacillus</taxon>
    </lineage>
</organism>
<evidence type="ECO:0000256" key="1">
    <source>
        <dbReference type="SAM" id="MobiDB-lite"/>
    </source>
</evidence>
<dbReference type="EMBL" id="JAGXBY010000002">
    <property type="protein sequence ID" value="MBS3679572.1"/>
    <property type="molecule type" value="Genomic_DNA"/>
</dbReference>
<name>A0ABS5MB63_9BACI</name>
<keyword evidence="2" id="KW-1133">Transmembrane helix</keyword>
<evidence type="ECO:0000313" key="4">
    <source>
        <dbReference type="Proteomes" id="UP000681870"/>
    </source>
</evidence>
<feature type="transmembrane region" description="Helical" evidence="2">
    <location>
        <begin position="7"/>
        <end position="26"/>
    </location>
</feature>
<keyword evidence="4" id="KW-1185">Reference proteome</keyword>
<reference evidence="3 4" key="1">
    <citation type="submission" date="2021-05" db="EMBL/GenBank/DDBJ databases">
        <title>Ornithinibacillus massiliensis sp. nov.</title>
        <authorList>
            <person name="Iwaza R."/>
            <person name="Lagier J.-C."/>
            <person name="Raoult D."/>
        </authorList>
    </citation>
    <scope>NUCLEOTIDE SEQUENCE [LARGE SCALE GENOMIC DNA]</scope>
    <source>
        <strain evidence="3 4">Marseille-P3601</strain>
    </source>
</reference>
<accession>A0ABS5MB63</accession>